<comment type="caution">
    <text evidence="1">The sequence shown here is derived from an EMBL/GenBank/DDBJ whole genome shotgun (WGS) entry which is preliminary data.</text>
</comment>
<sequence length="86" mass="10053">MSFLPVDRRGIINQQISLKSNFNSKFAFSCRLACLGSQFCIGCSVSFECVKKLVFYFYFENSMKAWNIKIKHIRILENQLLVTFKI</sequence>
<reference evidence="1 2" key="1">
    <citation type="submission" date="2015-01" db="EMBL/GenBank/DDBJ databases">
        <title>Evolution of Trichinella species and genotypes.</title>
        <authorList>
            <person name="Korhonen P.K."/>
            <person name="Edoardo P."/>
            <person name="Giuseppe L.R."/>
            <person name="Gasser R.B."/>
        </authorList>
    </citation>
    <scope>NUCLEOTIDE SEQUENCE [LARGE SCALE GENOMIC DNA]</scope>
    <source>
        <strain evidence="1">ISS470</strain>
    </source>
</reference>
<accession>A0A0V1G208</accession>
<protein>
    <submittedName>
        <fullName evidence="1">Uncharacterized protein</fullName>
    </submittedName>
</protein>
<keyword evidence="2" id="KW-1185">Reference proteome</keyword>
<proteinExistence type="predicted"/>
<gene>
    <name evidence="1" type="ORF">T4D_4595</name>
</gene>
<dbReference type="EMBL" id="JYDT01000008">
    <property type="protein sequence ID" value="KRY92239.1"/>
    <property type="molecule type" value="Genomic_DNA"/>
</dbReference>
<evidence type="ECO:0000313" key="1">
    <source>
        <dbReference type="EMBL" id="KRY92239.1"/>
    </source>
</evidence>
<organism evidence="1 2">
    <name type="scientific">Trichinella pseudospiralis</name>
    <name type="common">Parasitic roundworm</name>
    <dbReference type="NCBI Taxonomy" id="6337"/>
    <lineage>
        <taxon>Eukaryota</taxon>
        <taxon>Metazoa</taxon>
        <taxon>Ecdysozoa</taxon>
        <taxon>Nematoda</taxon>
        <taxon>Enoplea</taxon>
        <taxon>Dorylaimia</taxon>
        <taxon>Trichinellida</taxon>
        <taxon>Trichinellidae</taxon>
        <taxon>Trichinella</taxon>
    </lineage>
</organism>
<evidence type="ECO:0000313" key="2">
    <source>
        <dbReference type="Proteomes" id="UP000054995"/>
    </source>
</evidence>
<dbReference type="AlphaFoldDB" id="A0A0V1G208"/>
<name>A0A0V1G208_TRIPS</name>
<dbReference type="Proteomes" id="UP000054995">
    <property type="component" value="Unassembled WGS sequence"/>
</dbReference>